<dbReference type="PANTHER" id="PTHR19303">
    <property type="entry name" value="TRANSPOSON"/>
    <property type="match status" value="1"/>
</dbReference>
<reference evidence="2 3" key="1">
    <citation type="journal article" date="2023" name="BMC Biol.">
        <title>The compact genome of the sponge Oopsacas minuta (Hexactinellida) is lacking key metazoan core genes.</title>
        <authorList>
            <person name="Santini S."/>
            <person name="Schenkelaars Q."/>
            <person name="Jourda C."/>
            <person name="Duchesne M."/>
            <person name="Belahbib H."/>
            <person name="Rocher C."/>
            <person name="Selva M."/>
            <person name="Riesgo A."/>
            <person name="Vervoort M."/>
            <person name="Leys S.P."/>
            <person name="Kodjabachian L."/>
            <person name="Le Bivic A."/>
            <person name="Borchiellini C."/>
            <person name="Claverie J.M."/>
            <person name="Renard E."/>
        </authorList>
    </citation>
    <scope>NUCLEOTIDE SEQUENCE [LARGE SCALE GENOMIC DNA]</scope>
    <source>
        <strain evidence="2">SPO-2</strain>
    </source>
</reference>
<evidence type="ECO:0000313" key="2">
    <source>
        <dbReference type="EMBL" id="KAI6658661.1"/>
    </source>
</evidence>
<dbReference type="InterPro" id="IPR004875">
    <property type="entry name" value="DDE_SF_endonuclease_dom"/>
</dbReference>
<dbReference type="Pfam" id="PF03184">
    <property type="entry name" value="DDE_1"/>
    <property type="match status" value="1"/>
</dbReference>
<dbReference type="Gene3D" id="1.10.10.60">
    <property type="entry name" value="Homeodomain-like"/>
    <property type="match status" value="1"/>
</dbReference>
<comment type="caution">
    <text evidence="2">The sequence shown here is derived from an EMBL/GenBank/DDBJ whole genome shotgun (WGS) entry which is preliminary data.</text>
</comment>
<dbReference type="AlphaFoldDB" id="A0AAV7KE67"/>
<organism evidence="2 3">
    <name type="scientific">Oopsacas minuta</name>
    <dbReference type="NCBI Taxonomy" id="111878"/>
    <lineage>
        <taxon>Eukaryota</taxon>
        <taxon>Metazoa</taxon>
        <taxon>Porifera</taxon>
        <taxon>Hexactinellida</taxon>
        <taxon>Hexasterophora</taxon>
        <taxon>Lyssacinosida</taxon>
        <taxon>Leucopsacidae</taxon>
        <taxon>Oopsacas</taxon>
    </lineage>
</organism>
<evidence type="ECO:0000313" key="3">
    <source>
        <dbReference type="Proteomes" id="UP001165289"/>
    </source>
</evidence>
<dbReference type="EMBL" id="JAKMXF010000085">
    <property type="protein sequence ID" value="KAI6658661.1"/>
    <property type="molecule type" value="Genomic_DNA"/>
</dbReference>
<dbReference type="Proteomes" id="UP001165289">
    <property type="component" value="Unassembled WGS sequence"/>
</dbReference>
<name>A0AAV7KE67_9METZ</name>
<dbReference type="GO" id="GO:0003677">
    <property type="term" value="F:DNA binding"/>
    <property type="evidence" value="ECO:0007669"/>
    <property type="project" value="TreeGrafter"/>
</dbReference>
<keyword evidence="3" id="KW-1185">Reference proteome</keyword>
<feature type="domain" description="DDE-1" evidence="1">
    <location>
        <begin position="209"/>
        <end position="282"/>
    </location>
</feature>
<dbReference type="GO" id="GO:0005634">
    <property type="term" value="C:nucleus"/>
    <property type="evidence" value="ECO:0007669"/>
    <property type="project" value="TreeGrafter"/>
</dbReference>
<dbReference type="InterPro" id="IPR009057">
    <property type="entry name" value="Homeodomain-like_sf"/>
</dbReference>
<sequence>MPREYKRASSSRTYRDYSTEKLDSALKLIRAKKKTQRNAAKHFKIPRITLKYKLKGEHRLPFGGNKALIDEAENAIVQCCIAMSDYVFPLDTYDLRCIVKSYLDKSGCTELRFKQNMPGIEWTRSFLKRNKNISLRFSSNISKTKVSLSSETINEFFNHISKELDSIPPSNIWNYDETNLTDDPGTKKVLCKSGCIYPHRILNISKVSTSLMYCGNALGELLPPYVVYKAEHLWSTWTEGGPSGTRYNRSKSGWFDSVIFDDWFFQLALPTLKRQEGKKVLLGEIYHHI</sequence>
<protein>
    <recommendedName>
        <fullName evidence="1">DDE-1 domain-containing protein</fullName>
    </recommendedName>
</protein>
<dbReference type="PANTHER" id="PTHR19303:SF74">
    <property type="entry name" value="POGO TRANSPOSABLE ELEMENT WITH KRAB DOMAIN"/>
    <property type="match status" value="1"/>
</dbReference>
<accession>A0AAV7KE67</accession>
<proteinExistence type="predicted"/>
<dbReference type="SUPFAM" id="SSF46689">
    <property type="entry name" value="Homeodomain-like"/>
    <property type="match status" value="1"/>
</dbReference>
<gene>
    <name evidence="2" type="ORF">LOD99_11006</name>
</gene>
<evidence type="ECO:0000259" key="1">
    <source>
        <dbReference type="Pfam" id="PF03184"/>
    </source>
</evidence>
<dbReference type="InterPro" id="IPR050863">
    <property type="entry name" value="CenT-Element_Derived"/>
</dbReference>